<dbReference type="AlphaFoldDB" id="A0ABD0M9F3"/>
<reference evidence="1 2" key="1">
    <citation type="journal article" date="2023" name="Sci. Data">
        <title>Genome assembly of the Korean intertidal mud-creeper Batillaria attramentaria.</title>
        <authorList>
            <person name="Patra A.K."/>
            <person name="Ho P.T."/>
            <person name="Jun S."/>
            <person name="Lee S.J."/>
            <person name="Kim Y."/>
            <person name="Won Y.J."/>
        </authorList>
    </citation>
    <scope>NUCLEOTIDE SEQUENCE [LARGE SCALE GENOMIC DNA]</scope>
    <source>
        <strain evidence="1">Wonlab-2016</strain>
    </source>
</reference>
<keyword evidence="2" id="KW-1185">Reference proteome</keyword>
<proteinExistence type="predicted"/>
<comment type="caution">
    <text evidence="1">The sequence shown here is derived from an EMBL/GenBank/DDBJ whole genome shotgun (WGS) entry which is preliminary data.</text>
</comment>
<accession>A0ABD0M9F3</accession>
<evidence type="ECO:0000313" key="2">
    <source>
        <dbReference type="Proteomes" id="UP001519460"/>
    </source>
</evidence>
<sequence length="70" mass="7607">MRESASSGGEFVELSATNCYGQKGVYCHQVARWGGAKHGDRRCGKGGRTECKMLRVGEVNRSEGEELATQ</sequence>
<gene>
    <name evidence="1" type="ORF">BaRGS_00000040</name>
</gene>
<organism evidence="1 2">
    <name type="scientific">Batillaria attramentaria</name>
    <dbReference type="NCBI Taxonomy" id="370345"/>
    <lineage>
        <taxon>Eukaryota</taxon>
        <taxon>Metazoa</taxon>
        <taxon>Spiralia</taxon>
        <taxon>Lophotrochozoa</taxon>
        <taxon>Mollusca</taxon>
        <taxon>Gastropoda</taxon>
        <taxon>Caenogastropoda</taxon>
        <taxon>Sorbeoconcha</taxon>
        <taxon>Cerithioidea</taxon>
        <taxon>Batillariidae</taxon>
        <taxon>Batillaria</taxon>
    </lineage>
</organism>
<dbReference type="Proteomes" id="UP001519460">
    <property type="component" value="Unassembled WGS sequence"/>
</dbReference>
<name>A0ABD0M9F3_9CAEN</name>
<evidence type="ECO:0000313" key="1">
    <source>
        <dbReference type="EMBL" id="KAK7508474.1"/>
    </source>
</evidence>
<dbReference type="EMBL" id="JACVVK020000001">
    <property type="protein sequence ID" value="KAK7508474.1"/>
    <property type="molecule type" value="Genomic_DNA"/>
</dbReference>
<protein>
    <submittedName>
        <fullName evidence="1">Uncharacterized protein</fullName>
    </submittedName>
</protein>